<evidence type="ECO:0000256" key="3">
    <source>
        <dbReference type="SAM" id="MobiDB-lite"/>
    </source>
</evidence>
<dbReference type="InterPro" id="IPR006861">
    <property type="entry name" value="HABP4_PAIRBP1-bd"/>
</dbReference>
<dbReference type="Pfam" id="PF04774">
    <property type="entry name" value="HABP4_PAI-RBP1"/>
    <property type="match status" value="1"/>
</dbReference>
<feature type="compositionally biased region" description="Basic and acidic residues" evidence="3">
    <location>
        <begin position="252"/>
        <end position="261"/>
    </location>
</feature>
<reference evidence="5" key="1">
    <citation type="submission" date="2023-09" db="UniProtKB">
        <authorList>
            <consortium name="Ensembl"/>
        </authorList>
    </citation>
    <scope>IDENTIFICATION</scope>
</reference>
<dbReference type="InterPro" id="IPR039764">
    <property type="entry name" value="HABP4/SERBP1-like"/>
</dbReference>
<evidence type="ECO:0000313" key="5">
    <source>
        <dbReference type="Ensembl" id="ENSPNYP00000025554.1"/>
    </source>
</evidence>
<feature type="compositionally biased region" description="Gly residues" evidence="3">
    <location>
        <begin position="332"/>
        <end position="355"/>
    </location>
</feature>
<feature type="compositionally biased region" description="Basic and acidic residues" evidence="3">
    <location>
        <begin position="58"/>
        <end position="100"/>
    </location>
</feature>
<dbReference type="Ensembl" id="ENSPNYT00000026178.1">
    <property type="protein sequence ID" value="ENSPNYP00000025554.1"/>
    <property type="gene ID" value="ENSPNYG00000019256.1"/>
</dbReference>
<feature type="compositionally biased region" description="Gly residues" evidence="3">
    <location>
        <begin position="156"/>
        <end position="173"/>
    </location>
</feature>
<dbReference type="PANTHER" id="PTHR12299:SF29">
    <property type="entry name" value="SERPINE1 MRNA-BINDING PROTEIN 1"/>
    <property type="match status" value="1"/>
</dbReference>
<dbReference type="InterPro" id="IPR032381">
    <property type="entry name" value="IHABP4_N"/>
</dbReference>
<dbReference type="GO" id="GO:0003730">
    <property type="term" value="F:mRNA 3'-UTR binding"/>
    <property type="evidence" value="ECO:0007669"/>
    <property type="project" value="TreeGrafter"/>
</dbReference>
<name>A0A3B4GTR9_9CICH</name>
<evidence type="ECO:0000256" key="2">
    <source>
        <dbReference type="ARBA" id="ARBA00035118"/>
    </source>
</evidence>
<dbReference type="PANTHER" id="PTHR12299">
    <property type="entry name" value="HYALURONIC ACID-BINDING PROTEIN 4"/>
    <property type="match status" value="1"/>
</dbReference>
<feature type="compositionally biased region" description="Low complexity" evidence="3">
    <location>
        <begin position="43"/>
        <end position="56"/>
    </location>
</feature>
<comment type="similarity">
    <text evidence="2">Belongs to the SERBP1-HABP4 family.</text>
</comment>
<dbReference type="AlphaFoldDB" id="A0A3B4GTR9"/>
<organism evidence="5">
    <name type="scientific">Pundamilia nyererei</name>
    <dbReference type="NCBI Taxonomy" id="303518"/>
    <lineage>
        <taxon>Eukaryota</taxon>
        <taxon>Metazoa</taxon>
        <taxon>Chordata</taxon>
        <taxon>Craniata</taxon>
        <taxon>Vertebrata</taxon>
        <taxon>Euteleostomi</taxon>
        <taxon>Actinopterygii</taxon>
        <taxon>Neopterygii</taxon>
        <taxon>Teleostei</taxon>
        <taxon>Neoteleostei</taxon>
        <taxon>Acanthomorphata</taxon>
        <taxon>Ovalentaria</taxon>
        <taxon>Cichlomorphae</taxon>
        <taxon>Cichliformes</taxon>
        <taxon>Cichlidae</taxon>
        <taxon>African cichlids</taxon>
        <taxon>Pseudocrenilabrinae</taxon>
        <taxon>Haplochromini</taxon>
        <taxon>Pundamilia</taxon>
    </lineage>
</organism>
<dbReference type="SMART" id="SM01233">
    <property type="entry name" value="HABP4_PAI-RBP1"/>
    <property type="match status" value="1"/>
</dbReference>
<proteinExistence type="inferred from homology"/>
<keyword evidence="1" id="KW-0810">Translation regulation</keyword>
<accession>A0A3B4GTR9</accession>
<dbReference type="Pfam" id="PF16174">
    <property type="entry name" value="IHABP4_N"/>
    <property type="match status" value="1"/>
</dbReference>
<feature type="region of interest" description="Disordered" evidence="3">
    <location>
        <begin position="298"/>
        <end position="377"/>
    </location>
</feature>
<feature type="compositionally biased region" description="Basic and acidic residues" evidence="3">
    <location>
        <begin position="232"/>
        <end position="245"/>
    </location>
</feature>
<evidence type="ECO:0000256" key="1">
    <source>
        <dbReference type="ARBA" id="ARBA00022845"/>
    </source>
</evidence>
<feature type="compositionally biased region" description="Basic and acidic residues" evidence="3">
    <location>
        <begin position="112"/>
        <end position="154"/>
    </location>
</feature>
<dbReference type="GO" id="GO:0005634">
    <property type="term" value="C:nucleus"/>
    <property type="evidence" value="ECO:0007669"/>
    <property type="project" value="TreeGrafter"/>
</dbReference>
<sequence>MPGQMQEGFGCAITNRFDQLFDDESDPFELLKQAEVKKKKEASAPGAAKTAAQAAKQPKKESQKERKTPLTDKKEETQAVPLKKDGAGMRRMGRKPEGEGSRPQGGQGEGRPATDRRPADRRPPRRFERPAGDSGEKPEGGEFSVEKPVSDRPMRGRGGGRGGRGGRGRGMGRSDGFDSRGKREFDRHSGSDKSSLKGEEKRGGSGSHNWGTVKDELNELDQSNVTEENPEGEEHPAADSENKENEVEEVKEEGPKEMTLDEWKAMQDKDRAKVEFNIRKPNEGADWNKGFVLHKSKAEVSKNKRSGDDEHHCRKPANDITSQLEINFGDLGRPGRGRGGPRGGRGGGGGGGGGRGRGESSTSVPNVDDPEAFPALA</sequence>
<protein>
    <submittedName>
        <fullName evidence="5">Plasminogen activator inhibitor 1 RNA-binding protein-like</fullName>
    </submittedName>
</protein>
<feature type="compositionally biased region" description="Basic and acidic residues" evidence="3">
    <location>
        <begin position="175"/>
        <end position="203"/>
    </location>
</feature>
<feature type="domain" description="Hyaluronan/mRNA-binding protein" evidence="4">
    <location>
        <begin position="181"/>
        <end position="284"/>
    </location>
</feature>
<dbReference type="GO" id="GO:0005737">
    <property type="term" value="C:cytoplasm"/>
    <property type="evidence" value="ECO:0007669"/>
    <property type="project" value="TreeGrafter"/>
</dbReference>
<dbReference type="Gene3D" id="6.10.140.1040">
    <property type="match status" value="1"/>
</dbReference>
<feature type="region of interest" description="Disordered" evidence="3">
    <location>
        <begin position="36"/>
        <end position="261"/>
    </location>
</feature>
<feature type="compositionally biased region" description="Basic and acidic residues" evidence="3">
    <location>
        <begin position="298"/>
        <end position="312"/>
    </location>
</feature>
<dbReference type="GO" id="GO:0006417">
    <property type="term" value="P:regulation of translation"/>
    <property type="evidence" value="ECO:0007669"/>
    <property type="project" value="UniProtKB-KW"/>
</dbReference>
<dbReference type="GeneTree" id="ENSGT00520000055591"/>
<evidence type="ECO:0000259" key="4">
    <source>
        <dbReference type="SMART" id="SM01233"/>
    </source>
</evidence>